<dbReference type="InterPro" id="IPR000847">
    <property type="entry name" value="LysR_HTH_N"/>
</dbReference>
<comment type="similarity">
    <text evidence="1">Belongs to the LysR transcriptional regulatory family.</text>
</comment>
<dbReference type="EMBL" id="JAATOP010000010">
    <property type="protein sequence ID" value="NIY73457.1"/>
    <property type="molecule type" value="Genomic_DNA"/>
</dbReference>
<keyword evidence="7" id="KW-1185">Reference proteome</keyword>
<evidence type="ECO:0000256" key="2">
    <source>
        <dbReference type="ARBA" id="ARBA00023015"/>
    </source>
</evidence>
<dbReference type="RefSeq" id="WP_167638839.1">
    <property type="nucleotide sequence ID" value="NZ_JAATOP010000010.1"/>
</dbReference>
<dbReference type="InterPro" id="IPR050389">
    <property type="entry name" value="LysR-type_TF"/>
</dbReference>
<keyword evidence="4" id="KW-0804">Transcription</keyword>
<evidence type="ECO:0000256" key="3">
    <source>
        <dbReference type="ARBA" id="ARBA00023125"/>
    </source>
</evidence>
<evidence type="ECO:0000259" key="5">
    <source>
        <dbReference type="PROSITE" id="PS50931"/>
    </source>
</evidence>
<dbReference type="Pfam" id="PF03466">
    <property type="entry name" value="LysR_substrate"/>
    <property type="match status" value="1"/>
</dbReference>
<keyword evidence="3" id="KW-0238">DNA-binding</keyword>
<dbReference type="SUPFAM" id="SSF46785">
    <property type="entry name" value="Winged helix' DNA-binding domain"/>
    <property type="match status" value="1"/>
</dbReference>
<dbReference type="Gene3D" id="3.40.190.10">
    <property type="entry name" value="Periplasmic binding protein-like II"/>
    <property type="match status" value="2"/>
</dbReference>
<accession>A0ABX0W215</accession>
<dbReference type="InterPro" id="IPR037402">
    <property type="entry name" value="YidZ_PBP2"/>
</dbReference>
<reference evidence="6 7" key="1">
    <citation type="submission" date="2020-03" db="EMBL/GenBank/DDBJ databases">
        <title>Bacterial isolates of synthetic phycosphere.</title>
        <authorList>
            <person name="Fu H."/>
            <person name="Moran M.A."/>
        </authorList>
    </citation>
    <scope>NUCLEOTIDE SEQUENCE [LARGE SCALE GENOMIC DNA]</scope>
    <source>
        <strain evidence="6 7">HF1</strain>
    </source>
</reference>
<keyword evidence="2" id="KW-0805">Transcription regulation</keyword>
<feature type="domain" description="HTH lysR-type" evidence="5">
    <location>
        <begin position="6"/>
        <end position="63"/>
    </location>
</feature>
<dbReference type="PANTHER" id="PTHR30118:SF15">
    <property type="entry name" value="TRANSCRIPTIONAL REGULATORY PROTEIN"/>
    <property type="match status" value="1"/>
</dbReference>
<protein>
    <submittedName>
        <fullName evidence="6">LysR family transcriptional regulator</fullName>
    </submittedName>
</protein>
<evidence type="ECO:0000256" key="1">
    <source>
        <dbReference type="ARBA" id="ARBA00009437"/>
    </source>
</evidence>
<gene>
    <name evidence="6" type="ORF">HCZ30_13580</name>
</gene>
<organism evidence="6 7">
    <name type="scientific">Marivivens donghaensis</name>
    <dbReference type="NCBI Taxonomy" id="1699413"/>
    <lineage>
        <taxon>Bacteria</taxon>
        <taxon>Pseudomonadati</taxon>
        <taxon>Pseudomonadota</taxon>
        <taxon>Alphaproteobacteria</taxon>
        <taxon>Rhodobacterales</taxon>
        <taxon>Paracoccaceae</taxon>
        <taxon>Marivivens group</taxon>
        <taxon>Marivivens</taxon>
    </lineage>
</organism>
<name>A0ABX0W215_9RHOB</name>
<dbReference type="Proteomes" id="UP000709466">
    <property type="component" value="Unassembled WGS sequence"/>
</dbReference>
<dbReference type="Pfam" id="PF00126">
    <property type="entry name" value="HTH_1"/>
    <property type="match status" value="1"/>
</dbReference>
<dbReference type="CDD" id="cd08417">
    <property type="entry name" value="PBP2_Nitroaromatics_like"/>
    <property type="match status" value="1"/>
</dbReference>
<evidence type="ECO:0000313" key="7">
    <source>
        <dbReference type="Proteomes" id="UP000709466"/>
    </source>
</evidence>
<sequence>MNIQSFDLNLLKVFAALFAEGSVTKAAERLGVSQPAASTSLRKLRDALGDPLFVRAGHKLTPTAVALELRPEVEKALTAISGLLDYGTDLDPARLNERIWLSGSDFFSELMMPRLLENIRLSAPNLQIIMVDRVFGTTLDALENGTVDIAFWPDLDMPKWVNRQHLVTTRFEFIARTGNKRLTSAGIADGEQIPLGLTCDLSHVHFSPDGRTLDDMDLILTKMGRKRNIIATLPTFSAVLATVKGSEVIGTMPSHLIDRLGPHHGITRHPLPVDRADIPLMMLWNRRSDNAPGHRWLRGQIAECFARLYSPLSSQS</sequence>
<dbReference type="PROSITE" id="PS50931">
    <property type="entry name" value="HTH_LYSR"/>
    <property type="match status" value="1"/>
</dbReference>
<dbReference type="SUPFAM" id="SSF53850">
    <property type="entry name" value="Periplasmic binding protein-like II"/>
    <property type="match status" value="1"/>
</dbReference>
<dbReference type="PANTHER" id="PTHR30118">
    <property type="entry name" value="HTH-TYPE TRANSCRIPTIONAL REGULATOR LEUO-RELATED"/>
    <property type="match status" value="1"/>
</dbReference>
<dbReference type="PRINTS" id="PR00039">
    <property type="entry name" value="HTHLYSR"/>
</dbReference>
<evidence type="ECO:0000256" key="4">
    <source>
        <dbReference type="ARBA" id="ARBA00023163"/>
    </source>
</evidence>
<dbReference type="InterPro" id="IPR005119">
    <property type="entry name" value="LysR_subst-bd"/>
</dbReference>
<dbReference type="Gene3D" id="1.10.10.10">
    <property type="entry name" value="Winged helix-like DNA-binding domain superfamily/Winged helix DNA-binding domain"/>
    <property type="match status" value="1"/>
</dbReference>
<evidence type="ECO:0000313" key="6">
    <source>
        <dbReference type="EMBL" id="NIY73457.1"/>
    </source>
</evidence>
<dbReference type="InterPro" id="IPR036390">
    <property type="entry name" value="WH_DNA-bd_sf"/>
</dbReference>
<comment type="caution">
    <text evidence="6">The sequence shown here is derived from an EMBL/GenBank/DDBJ whole genome shotgun (WGS) entry which is preliminary data.</text>
</comment>
<proteinExistence type="inferred from homology"/>
<dbReference type="InterPro" id="IPR036388">
    <property type="entry name" value="WH-like_DNA-bd_sf"/>
</dbReference>